<evidence type="ECO:0000256" key="3">
    <source>
        <dbReference type="ARBA" id="ARBA00023295"/>
    </source>
</evidence>
<dbReference type="SMART" id="SM00641">
    <property type="entry name" value="Glyco_25"/>
    <property type="match status" value="1"/>
</dbReference>
<dbReference type="Pfam" id="PF01183">
    <property type="entry name" value="Glyco_hydro_25"/>
    <property type="match status" value="1"/>
</dbReference>
<dbReference type="GO" id="GO:0016787">
    <property type="term" value="F:hydrolase activity"/>
    <property type="evidence" value="ECO:0007669"/>
    <property type="project" value="UniProtKB-KW"/>
</dbReference>
<dbReference type="PROSITE" id="PS51904">
    <property type="entry name" value="GLYCOSYL_HYDROL_F25_2"/>
    <property type="match status" value="1"/>
</dbReference>
<evidence type="ECO:0000313" key="5">
    <source>
        <dbReference type="Proteomes" id="UP000632063"/>
    </source>
</evidence>
<dbReference type="Gene3D" id="3.20.20.80">
    <property type="entry name" value="Glycosidases"/>
    <property type="match status" value="1"/>
</dbReference>
<accession>A0ABR9CM60</accession>
<evidence type="ECO:0000256" key="1">
    <source>
        <dbReference type="ARBA" id="ARBA00010646"/>
    </source>
</evidence>
<dbReference type="EMBL" id="JACYXI010000005">
    <property type="protein sequence ID" value="MBD8891744.1"/>
    <property type="molecule type" value="Genomic_DNA"/>
</dbReference>
<comment type="caution">
    <text evidence="4">The sequence shown here is derived from an EMBL/GenBank/DDBJ whole genome shotgun (WGS) entry which is preliminary data.</text>
</comment>
<keyword evidence="5" id="KW-1185">Reference proteome</keyword>
<organism evidence="4 5">
    <name type="scientific">Roseibium litorale</name>
    <dbReference type="NCBI Taxonomy" id="2803841"/>
    <lineage>
        <taxon>Bacteria</taxon>
        <taxon>Pseudomonadati</taxon>
        <taxon>Pseudomonadota</taxon>
        <taxon>Alphaproteobacteria</taxon>
        <taxon>Hyphomicrobiales</taxon>
        <taxon>Stappiaceae</taxon>
        <taxon>Roseibium</taxon>
    </lineage>
</organism>
<proteinExistence type="inferred from homology"/>
<gene>
    <name evidence="4" type="ORF">IG616_09295</name>
</gene>
<reference evidence="4 5" key="2">
    <citation type="journal article" date="2021" name="Int. J. Syst. Evol. Microbiol.">
        <title>Roseibium litorale sp. nov., isolated from a tidal flat sediment and proposal for the reclassification of Labrenzia polysiphoniae as Roseibium polysiphoniae comb. nov.</title>
        <authorList>
            <person name="Liu Y."/>
            <person name="Pei T."/>
            <person name="Du J."/>
            <person name="Chao M."/>
            <person name="Deng M.R."/>
            <person name="Zhu H."/>
        </authorList>
    </citation>
    <scope>NUCLEOTIDE SEQUENCE [LARGE SCALE GENOMIC DNA]</scope>
    <source>
        <strain evidence="4 5">4C16A</strain>
    </source>
</reference>
<dbReference type="Proteomes" id="UP000632063">
    <property type="component" value="Unassembled WGS sequence"/>
</dbReference>
<reference evidence="5" key="1">
    <citation type="submission" date="2020-09" db="EMBL/GenBank/DDBJ databases">
        <title>The genome sequence of strain Labrenzia suaedae 4C16A.</title>
        <authorList>
            <person name="Liu Y."/>
        </authorList>
    </citation>
    <scope>NUCLEOTIDE SEQUENCE [LARGE SCALE GENOMIC DNA]</scope>
    <source>
        <strain evidence="5">4C16A</strain>
    </source>
</reference>
<name>A0ABR9CM60_9HYPH</name>
<evidence type="ECO:0000313" key="4">
    <source>
        <dbReference type="EMBL" id="MBD8891744.1"/>
    </source>
</evidence>
<dbReference type="InterPro" id="IPR002053">
    <property type="entry name" value="Glyco_hydro_25"/>
</dbReference>
<dbReference type="PANTHER" id="PTHR34135">
    <property type="entry name" value="LYSOZYME"/>
    <property type="match status" value="1"/>
</dbReference>
<dbReference type="PANTHER" id="PTHR34135:SF2">
    <property type="entry name" value="LYSOZYME"/>
    <property type="match status" value="1"/>
</dbReference>
<sequence length="213" mass="23147">MSTPQNLTGIDVSHYQGTIDWTEAAANPVSFSMMKATQGTGFVDPMFQTNWQGANAAGIKTGAYHYFTPEKSFLEQAQLLLGQLASVGYDPASDLPPAIDCEVTDGVSNAAFTFALSSFVDILRRQLGVMPMIYTSSGFWNQIGDPDFSECPLWIADYTSASQPTLPASWTGYVIWQYSQDGSVNGIEGPVDLNRLGSALPAMSSSRRVLDWF</sequence>
<keyword evidence="3" id="KW-0326">Glycosidase</keyword>
<dbReference type="InterPro" id="IPR017853">
    <property type="entry name" value="GH"/>
</dbReference>
<comment type="similarity">
    <text evidence="1">Belongs to the glycosyl hydrolase 25 family.</text>
</comment>
<dbReference type="SUPFAM" id="SSF51445">
    <property type="entry name" value="(Trans)glycosidases"/>
    <property type="match status" value="1"/>
</dbReference>
<protein>
    <submittedName>
        <fullName evidence="4">Glycosyl hydrolase family 25</fullName>
    </submittedName>
</protein>
<keyword evidence="2 4" id="KW-0378">Hydrolase</keyword>
<evidence type="ECO:0000256" key="2">
    <source>
        <dbReference type="ARBA" id="ARBA00022801"/>
    </source>
</evidence>
<dbReference type="RefSeq" id="WP_192147890.1">
    <property type="nucleotide sequence ID" value="NZ_JACYXI010000005.1"/>
</dbReference>
<dbReference type="InterPro" id="IPR018077">
    <property type="entry name" value="Glyco_hydro_fam25_subgr"/>
</dbReference>